<dbReference type="AlphaFoldDB" id="A0A9D4UW19"/>
<proteinExistence type="predicted"/>
<protein>
    <submittedName>
        <fullName evidence="2">Uncharacterized protein</fullName>
    </submittedName>
</protein>
<feature type="region of interest" description="Disordered" evidence="1">
    <location>
        <begin position="17"/>
        <end position="65"/>
    </location>
</feature>
<evidence type="ECO:0000256" key="1">
    <source>
        <dbReference type="SAM" id="MobiDB-lite"/>
    </source>
</evidence>
<accession>A0A9D4UW19</accession>
<sequence>MPGLRSSITDLEETQAATVERAKCNPPINQCQSGSRQQSREDAWLSPHKKAMPLPSSVPKVSSPSQEKAKCDIQNLCNITHQYPTAQAFGEPSPLSEINFETASTTPSELAYTWSPIDHSKKERRATALGAKNKGEGMVALTIRGWRCRVLLPKEHPAPRASPSQMASLPAPPNEPLPCRRSSRASPPICTSKAAYA</sequence>
<feature type="compositionally biased region" description="Low complexity" evidence="1">
    <location>
        <begin position="53"/>
        <end position="65"/>
    </location>
</feature>
<gene>
    <name evidence="2" type="ORF">GOP47_0010855</name>
</gene>
<dbReference type="Proteomes" id="UP000886520">
    <property type="component" value="Chromosome 10"/>
</dbReference>
<dbReference type="EMBL" id="JABFUD020000010">
    <property type="protein sequence ID" value="KAI5074894.1"/>
    <property type="molecule type" value="Genomic_DNA"/>
</dbReference>
<feature type="compositionally biased region" description="Polar residues" evidence="1">
    <location>
        <begin position="27"/>
        <end position="37"/>
    </location>
</feature>
<organism evidence="2 3">
    <name type="scientific">Adiantum capillus-veneris</name>
    <name type="common">Maidenhair fern</name>
    <dbReference type="NCBI Taxonomy" id="13818"/>
    <lineage>
        <taxon>Eukaryota</taxon>
        <taxon>Viridiplantae</taxon>
        <taxon>Streptophyta</taxon>
        <taxon>Embryophyta</taxon>
        <taxon>Tracheophyta</taxon>
        <taxon>Polypodiopsida</taxon>
        <taxon>Polypodiidae</taxon>
        <taxon>Polypodiales</taxon>
        <taxon>Pteridineae</taxon>
        <taxon>Pteridaceae</taxon>
        <taxon>Vittarioideae</taxon>
        <taxon>Adiantum</taxon>
    </lineage>
</organism>
<keyword evidence="3" id="KW-1185">Reference proteome</keyword>
<evidence type="ECO:0000313" key="2">
    <source>
        <dbReference type="EMBL" id="KAI5074894.1"/>
    </source>
</evidence>
<feature type="region of interest" description="Disordered" evidence="1">
    <location>
        <begin position="156"/>
        <end position="197"/>
    </location>
</feature>
<name>A0A9D4UW19_ADICA</name>
<comment type="caution">
    <text evidence="2">The sequence shown here is derived from an EMBL/GenBank/DDBJ whole genome shotgun (WGS) entry which is preliminary data.</text>
</comment>
<reference evidence="2" key="1">
    <citation type="submission" date="2021-01" db="EMBL/GenBank/DDBJ databases">
        <title>Adiantum capillus-veneris genome.</title>
        <authorList>
            <person name="Fang Y."/>
            <person name="Liao Q."/>
        </authorList>
    </citation>
    <scope>NUCLEOTIDE SEQUENCE</scope>
    <source>
        <strain evidence="2">H3</strain>
        <tissue evidence="2">Leaf</tissue>
    </source>
</reference>
<evidence type="ECO:0000313" key="3">
    <source>
        <dbReference type="Proteomes" id="UP000886520"/>
    </source>
</evidence>